<dbReference type="HOGENOM" id="CLU_854941_0_0_6"/>
<keyword evidence="1" id="KW-0472">Membrane</keyword>
<feature type="transmembrane region" description="Helical" evidence="1">
    <location>
        <begin position="117"/>
        <end position="135"/>
    </location>
</feature>
<evidence type="ECO:0000256" key="1">
    <source>
        <dbReference type="SAM" id="Phobius"/>
    </source>
</evidence>
<accession>N9E750</accession>
<dbReference type="RefSeq" id="WP_005060855.1">
    <property type="nucleotide sequence ID" value="NZ_KB849765.1"/>
</dbReference>
<comment type="caution">
    <text evidence="2">The sequence shown here is derived from an EMBL/GenBank/DDBJ whole genome shotgun (WGS) entry which is preliminary data.</text>
</comment>
<evidence type="ECO:0000313" key="2">
    <source>
        <dbReference type="EMBL" id="ENW06293.1"/>
    </source>
</evidence>
<dbReference type="Proteomes" id="UP000017670">
    <property type="component" value="Unassembled WGS sequence"/>
</dbReference>
<dbReference type="AlphaFoldDB" id="N9E750"/>
<keyword evidence="3" id="KW-1185">Reference proteome</keyword>
<dbReference type="eggNOG" id="ENOG502Z9PC">
    <property type="taxonomic scope" value="Bacteria"/>
</dbReference>
<proteinExistence type="predicted"/>
<reference evidence="2 3" key="1">
    <citation type="submission" date="2013-02" db="EMBL/GenBank/DDBJ databases">
        <title>The Genome Sequence of Acinetobacter beijerinckii CIP 110307.</title>
        <authorList>
            <consortium name="The Broad Institute Genome Sequencing Platform"/>
            <consortium name="The Broad Institute Genome Sequencing Center for Infectious Disease"/>
            <person name="Cerqueira G."/>
            <person name="Feldgarden M."/>
            <person name="Courvalin P."/>
            <person name="Perichon B."/>
            <person name="Grillot-Courvalin C."/>
            <person name="Clermont D."/>
            <person name="Rocha E."/>
            <person name="Yoon E.-J."/>
            <person name="Nemec A."/>
            <person name="Walker B."/>
            <person name="Young S.K."/>
            <person name="Zeng Q."/>
            <person name="Gargeya S."/>
            <person name="Fitzgerald M."/>
            <person name="Haas B."/>
            <person name="Abouelleil A."/>
            <person name="Alvarado L."/>
            <person name="Arachchi H.M."/>
            <person name="Berlin A.M."/>
            <person name="Chapman S.B."/>
            <person name="Dewar J."/>
            <person name="Goldberg J."/>
            <person name="Griggs A."/>
            <person name="Gujja S."/>
            <person name="Hansen M."/>
            <person name="Howarth C."/>
            <person name="Imamovic A."/>
            <person name="Larimer J."/>
            <person name="McCowan C."/>
            <person name="Murphy C."/>
            <person name="Neiman D."/>
            <person name="Pearson M."/>
            <person name="Priest M."/>
            <person name="Roberts A."/>
            <person name="Saif S."/>
            <person name="Shea T."/>
            <person name="Sisk P."/>
            <person name="Sykes S."/>
            <person name="Wortman J."/>
            <person name="Nusbaum C."/>
            <person name="Birren B."/>
        </authorList>
    </citation>
    <scope>NUCLEOTIDE SEQUENCE [LARGE SCALE GENOMIC DNA]</scope>
    <source>
        <strain evidence="2 3">CIP 110307</strain>
    </source>
</reference>
<dbReference type="STRING" id="262668.GCA_000931715_00899"/>
<feature type="transmembrane region" description="Helical" evidence="1">
    <location>
        <begin position="141"/>
        <end position="161"/>
    </location>
</feature>
<protein>
    <recommendedName>
        <fullName evidence="4">Transmembrane protein</fullName>
    </recommendedName>
</protein>
<dbReference type="GeneID" id="29856187"/>
<dbReference type="PATRIC" id="fig|1217648.3.peg.1971"/>
<keyword evidence="1" id="KW-1133">Transmembrane helix</keyword>
<evidence type="ECO:0000313" key="3">
    <source>
        <dbReference type="Proteomes" id="UP000017670"/>
    </source>
</evidence>
<evidence type="ECO:0008006" key="4">
    <source>
        <dbReference type="Google" id="ProtNLM"/>
    </source>
</evidence>
<keyword evidence="1" id="KW-0812">Transmembrane</keyword>
<name>N9E750_9GAMM</name>
<dbReference type="EMBL" id="APQL01000006">
    <property type="protein sequence ID" value="ENW06293.1"/>
    <property type="molecule type" value="Genomic_DNA"/>
</dbReference>
<organism evidence="2 3">
    <name type="scientific">Acinetobacter beijerinckii CIP 110307</name>
    <dbReference type="NCBI Taxonomy" id="1217648"/>
    <lineage>
        <taxon>Bacteria</taxon>
        <taxon>Pseudomonadati</taxon>
        <taxon>Pseudomonadota</taxon>
        <taxon>Gammaproteobacteria</taxon>
        <taxon>Moraxellales</taxon>
        <taxon>Moraxellaceae</taxon>
        <taxon>Acinetobacter</taxon>
    </lineage>
</organism>
<gene>
    <name evidence="2" type="ORF">F933_02021</name>
</gene>
<sequence>MVIPKYWAEAKTKTKFEARQYTIKRFGWSDISLEAAQQHAEQRVLEAIEQLKIDQKIRRIDHKVAYNGAEGLPIREEIISRYDDMIITRNSYGALCLNTPDVLFADIDFVTQPHSNLYLIAFFVLLACSGFGAFYFSSWFIFGIGFVLSLLLTSTIAKWIFKFQQKRKGTPEQLALEKIRTFSTHYPTWHLRVYRTPNGYRILVMHQIFEPRGEQVQLFFKAIYADPYYDLMCQNQNCFRARISPKPWRIGVERLRQDIWPVPNERIALRENWVREYQRQAEDYASCRFVEQFGSQMVHPKAKRVQSIHDQYCKSDSHLDIA</sequence>